<dbReference type="Proteomes" id="UP000185904">
    <property type="component" value="Unassembled WGS sequence"/>
</dbReference>
<comment type="similarity">
    <text evidence="2 7">Belongs to the major facilitator superfamily. Sugar transporter (TC 2.A.1.1) family.</text>
</comment>
<dbReference type="GO" id="GO:0016020">
    <property type="term" value="C:membrane"/>
    <property type="evidence" value="ECO:0007669"/>
    <property type="project" value="UniProtKB-SubCell"/>
</dbReference>
<dbReference type="Pfam" id="PF00083">
    <property type="entry name" value="Sugar_tr"/>
    <property type="match status" value="1"/>
</dbReference>
<dbReference type="Gene3D" id="1.20.1250.20">
    <property type="entry name" value="MFS general substrate transporter like domains"/>
    <property type="match status" value="1"/>
</dbReference>
<comment type="subcellular location">
    <subcellularLocation>
        <location evidence="1">Membrane</location>
        <topology evidence="1">Multi-pass membrane protein</topology>
    </subcellularLocation>
</comment>
<dbReference type="InterPro" id="IPR005828">
    <property type="entry name" value="MFS_sugar_transport-like"/>
</dbReference>
<name>A0A178DDZ3_9EURO</name>
<evidence type="ECO:0000313" key="11">
    <source>
        <dbReference type="Proteomes" id="UP000185904"/>
    </source>
</evidence>
<sequence>MTHKAPYLGLRGKRLTTALIAMVVCPAYILIGYNNAAAGGLLTLPSFVETFPRIDTVNTAGKQQADNARIQGTVVALYTVGCMFGSLLCLKLGDKLGRLRTIMIGAVIEIVGAIIMCTSFSLGQLIVSRVVLGFGFGAISATVPVWQSECSPAEHRGALVVLEGMFASCGLALSQWVELGFFFTRGSVSWRFPWAFPIVLALWILAACIFLPDSPRWLVKKGRIDEATTILAILEDLPEDSPDIQTSIHEMQKSLAEMDQGSLLGLFHNNGDRLLNRTFLACFSTFSQQMNGAGVIGFYTTTIFEQYVGLSALTSRILSGSVYTWQIACSFLTIYTVDRFGRRPLMLLGAVGMGAVFIILAGTVGHAADSRACSIISALCVFLYGFFFTVGALGVNYLYGTEVAPLAYRVPIYSLTSTTLWSINFLVVEITPIGFTNLGNRFFIIFAVTNLCIILPGKPSVPPTPRRIQRVRICLELTQSVWLVVYFFFPETRRHSLEAIDAVFKGANSPFDVVRRAKKIPSDVVRRVDAIHMVEAGMADEGSASLEMQESQSEKAVYQMVETTT</sequence>
<feature type="transmembrane region" description="Helical" evidence="8">
    <location>
        <begin position="410"/>
        <end position="430"/>
    </location>
</feature>
<dbReference type="PANTHER" id="PTHR48022:SF45">
    <property type="entry name" value="MAJOR FACILITATOR SUPERFAMILY (MFS) PROFILE DOMAIN-CONTAINING PROTEIN-RELATED"/>
    <property type="match status" value="1"/>
</dbReference>
<dbReference type="InterPro" id="IPR036259">
    <property type="entry name" value="MFS_trans_sf"/>
</dbReference>
<evidence type="ECO:0000256" key="2">
    <source>
        <dbReference type="ARBA" id="ARBA00010992"/>
    </source>
</evidence>
<dbReference type="PROSITE" id="PS50850">
    <property type="entry name" value="MFS"/>
    <property type="match status" value="1"/>
</dbReference>
<keyword evidence="3 7" id="KW-0813">Transport</keyword>
<feature type="transmembrane region" description="Helical" evidence="8">
    <location>
        <begin position="374"/>
        <end position="398"/>
    </location>
</feature>
<feature type="transmembrane region" description="Helical" evidence="8">
    <location>
        <begin position="70"/>
        <end position="90"/>
    </location>
</feature>
<evidence type="ECO:0000256" key="3">
    <source>
        <dbReference type="ARBA" id="ARBA00022448"/>
    </source>
</evidence>
<keyword evidence="11" id="KW-1185">Reference proteome</keyword>
<dbReference type="RefSeq" id="XP_022504909.1">
    <property type="nucleotide sequence ID" value="XM_022639118.1"/>
</dbReference>
<dbReference type="InterPro" id="IPR005829">
    <property type="entry name" value="Sugar_transporter_CS"/>
</dbReference>
<evidence type="ECO:0000256" key="4">
    <source>
        <dbReference type="ARBA" id="ARBA00022692"/>
    </source>
</evidence>
<evidence type="ECO:0000259" key="9">
    <source>
        <dbReference type="PROSITE" id="PS50850"/>
    </source>
</evidence>
<feature type="transmembrane region" description="Helical" evidence="8">
    <location>
        <begin position="345"/>
        <end position="368"/>
    </location>
</feature>
<evidence type="ECO:0000256" key="8">
    <source>
        <dbReference type="SAM" id="Phobius"/>
    </source>
</evidence>
<reference evidence="10 11" key="1">
    <citation type="submission" date="2016-03" db="EMBL/GenBank/DDBJ databases">
        <title>The draft genome sequence of Fonsecaea nubica causative agent of cutaneous subcutaneous infection in human host.</title>
        <authorList>
            <person name="Costa F."/>
            <person name="Sybren D.H."/>
            <person name="Raittz R.T."/>
            <person name="Weiss V.A."/>
            <person name="Leao A.C."/>
            <person name="Gomes R."/>
            <person name="De Souza E.M."/>
            <person name="Pedrosa F.O."/>
            <person name="Steffens M.B."/>
            <person name="Bombassaro A."/>
            <person name="Tadra-Sfeir M.Z."/>
            <person name="Moreno L.F."/>
            <person name="Najafzadeh M.J."/>
            <person name="Felipe M.S."/>
            <person name="Teixeira M."/>
            <person name="Sun J."/>
            <person name="Xi L."/>
            <person name="Castro M.A."/>
            <person name="Vicente V.A."/>
        </authorList>
    </citation>
    <scope>NUCLEOTIDE SEQUENCE [LARGE SCALE GENOMIC DNA]</scope>
    <source>
        <strain evidence="10 11">CBS 269.64</strain>
    </source>
</reference>
<evidence type="ECO:0000256" key="7">
    <source>
        <dbReference type="RuleBase" id="RU003346"/>
    </source>
</evidence>
<dbReference type="PROSITE" id="PS00216">
    <property type="entry name" value="SUGAR_TRANSPORT_1"/>
    <property type="match status" value="1"/>
</dbReference>
<evidence type="ECO:0000256" key="6">
    <source>
        <dbReference type="ARBA" id="ARBA00023136"/>
    </source>
</evidence>
<organism evidence="10 11">
    <name type="scientific">Fonsecaea nubica</name>
    <dbReference type="NCBI Taxonomy" id="856822"/>
    <lineage>
        <taxon>Eukaryota</taxon>
        <taxon>Fungi</taxon>
        <taxon>Dikarya</taxon>
        <taxon>Ascomycota</taxon>
        <taxon>Pezizomycotina</taxon>
        <taxon>Eurotiomycetes</taxon>
        <taxon>Chaetothyriomycetidae</taxon>
        <taxon>Chaetothyriales</taxon>
        <taxon>Herpotrichiellaceae</taxon>
        <taxon>Fonsecaea</taxon>
    </lineage>
</organism>
<protein>
    <recommendedName>
        <fullName evidence="9">Major facilitator superfamily (MFS) profile domain-containing protein</fullName>
    </recommendedName>
</protein>
<feature type="transmembrane region" description="Helical" evidence="8">
    <location>
        <begin position="192"/>
        <end position="211"/>
    </location>
</feature>
<feature type="domain" description="Major facilitator superfamily (MFS) profile" evidence="9">
    <location>
        <begin position="20"/>
        <end position="465"/>
    </location>
</feature>
<gene>
    <name evidence="10" type="ORF">AYO20_00809</name>
</gene>
<keyword evidence="6 8" id="KW-0472">Membrane</keyword>
<dbReference type="PANTHER" id="PTHR48022">
    <property type="entry name" value="PLASTIDIC GLUCOSE TRANSPORTER 4"/>
    <property type="match status" value="1"/>
</dbReference>
<dbReference type="PRINTS" id="PR00171">
    <property type="entry name" value="SUGRTRNSPORT"/>
</dbReference>
<dbReference type="InterPro" id="IPR020846">
    <property type="entry name" value="MFS_dom"/>
</dbReference>
<dbReference type="GeneID" id="34584235"/>
<evidence type="ECO:0000256" key="1">
    <source>
        <dbReference type="ARBA" id="ARBA00004141"/>
    </source>
</evidence>
<dbReference type="InterPro" id="IPR050360">
    <property type="entry name" value="MFS_Sugar_Transporters"/>
</dbReference>
<dbReference type="SUPFAM" id="SSF103473">
    <property type="entry name" value="MFS general substrate transporter"/>
    <property type="match status" value="1"/>
</dbReference>
<dbReference type="AlphaFoldDB" id="A0A178DDZ3"/>
<keyword evidence="5 8" id="KW-1133">Transmembrane helix</keyword>
<dbReference type="GO" id="GO:0005351">
    <property type="term" value="F:carbohydrate:proton symporter activity"/>
    <property type="evidence" value="ECO:0007669"/>
    <property type="project" value="TreeGrafter"/>
</dbReference>
<proteinExistence type="inferred from homology"/>
<dbReference type="NCBIfam" id="TIGR00879">
    <property type="entry name" value="SP"/>
    <property type="match status" value="1"/>
</dbReference>
<evidence type="ECO:0000256" key="5">
    <source>
        <dbReference type="ARBA" id="ARBA00022989"/>
    </source>
</evidence>
<accession>A0A178DDZ3</accession>
<feature type="transmembrane region" description="Helical" evidence="8">
    <location>
        <begin position="12"/>
        <end position="31"/>
    </location>
</feature>
<evidence type="ECO:0000313" key="10">
    <source>
        <dbReference type="EMBL" id="OAL39897.1"/>
    </source>
</evidence>
<dbReference type="OrthoDB" id="6612291at2759"/>
<dbReference type="InterPro" id="IPR003663">
    <property type="entry name" value="Sugar/inositol_transpt"/>
</dbReference>
<feature type="transmembrane region" description="Helical" evidence="8">
    <location>
        <begin position="102"/>
        <end position="121"/>
    </location>
</feature>
<comment type="caution">
    <text evidence="10">The sequence shown here is derived from an EMBL/GenBank/DDBJ whole genome shotgun (WGS) entry which is preliminary data.</text>
</comment>
<feature type="transmembrane region" description="Helical" evidence="8">
    <location>
        <begin position="442"/>
        <end position="461"/>
    </location>
</feature>
<keyword evidence="4 8" id="KW-0812">Transmembrane</keyword>
<dbReference type="EMBL" id="LVCJ01000003">
    <property type="protein sequence ID" value="OAL39897.1"/>
    <property type="molecule type" value="Genomic_DNA"/>
</dbReference>